<evidence type="ECO:0000313" key="3">
    <source>
        <dbReference type="Proteomes" id="UP001180754"/>
    </source>
</evidence>
<comment type="caution">
    <text evidence="2">The sequence shown here is derived from an EMBL/GenBank/DDBJ whole genome shotgun (WGS) entry which is preliminary data.</text>
</comment>
<reference evidence="2" key="1">
    <citation type="submission" date="2024-05" db="EMBL/GenBank/DDBJ databases">
        <title>30 novel species of actinomycetes from the DSMZ collection.</title>
        <authorList>
            <person name="Nouioui I."/>
        </authorList>
    </citation>
    <scope>NUCLEOTIDE SEQUENCE</scope>
    <source>
        <strain evidence="2">DSM 41529</strain>
    </source>
</reference>
<dbReference type="SUPFAM" id="SSF56112">
    <property type="entry name" value="Protein kinase-like (PK-like)"/>
    <property type="match status" value="1"/>
</dbReference>
<sequence length="265" mass="29518">MTTRTFAKQYSTAARRYRAERNHAWLSTRAAPLALPRIVDSRPTELVFEWIDGRHAEPRDLVKLADHLGDAHGATWSSSLRHARLFAPHRATDGHSIPGFLGPREAALRRRFRDGVITTLQDLHCALGLARQAAAGPTAFYKDTNPRNILITRSGRPITLDTDDLSLAPFGYDLAKLVVTLSMTHGSLPEPWVSRALTVYNSAAAAHHPALGGTTMSRLLDYAELHAILTAPYLGHGGYRWPWNHVRPTPHTETHQRASRRQQCP</sequence>
<feature type="domain" description="Aminoglycoside phosphotransferase" evidence="1">
    <location>
        <begin position="11"/>
        <end position="184"/>
    </location>
</feature>
<dbReference type="InterPro" id="IPR002575">
    <property type="entry name" value="Aminoglycoside_PTrfase"/>
</dbReference>
<gene>
    <name evidence="2" type="ORF">RND15_34095</name>
</gene>
<proteinExistence type="predicted"/>
<organism evidence="2 3">
    <name type="scientific">Streptomyces lonegramiae</name>
    <dbReference type="NCBI Taxonomy" id="3075524"/>
    <lineage>
        <taxon>Bacteria</taxon>
        <taxon>Bacillati</taxon>
        <taxon>Actinomycetota</taxon>
        <taxon>Actinomycetes</taxon>
        <taxon>Kitasatosporales</taxon>
        <taxon>Streptomycetaceae</taxon>
        <taxon>Streptomyces</taxon>
    </lineage>
</organism>
<name>A0ABU2XP35_9ACTN</name>
<evidence type="ECO:0000259" key="1">
    <source>
        <dbReference type="Pfam" id="PF01636"/>
    </source>
</evidence>
<accession>A0ABU2XP35</accession>
<dbReference type="Proteomes" id="UP001180754">
    <property type="component" value="Unassembled WGS sequence"/>
</dbReference>
<protein>
    <submittedName>
        <fullName evidence="2">Phosphotransferase</fullName>
    </submittedName>
</protein>
<dbReference type="RefSeq" id="WP_311728210.1">
    <property type="nucleotide sequence ID" value="NZ_JAVRFD010000021.1"/>
</dbReference>
<dbReference type="EMBL" id="JAVRFD010000021">
    <property type="protein sequence ID" value="MDT0547687.1"/>
    <property type="molecule type" value="Genomic_DNA"/>
</dbReference>
<dbReference type="Pfam" id="PF01636">
    <property type="entry name" value="APH"/>
    <property type="match status" value="1"/>
</dbReference>
<keyword evidence="3" id="KW-1185">Reference proteome</keyword>
<evidence type="ECO:0000313" key="2">
    <source>
        <dbReference type="EMBL" id="MDT0547687.1"/>
    </source>
</evidence>
<dbReference type="InterPro" id="IPR011009">
    <property type="entry name" value="Kinase-like_dom_sf"/>
</dbReference>